<dbReference type="Gene3D" id="3.40.50.150">
    <property type="entry name" value="Vaccinia Virus protein VP39"/>
    <property type="match status" value="1"/>
</dbReference>
<feature type="domain" description="Methyltransferase" evidence="1">
    <location>
        <begin position="48"/>
        <end position="107"/>
    </location>
</feature>
<dbReference type="PANTHER" id="PTHR47739:SF1">
    <property type="entry name" value="TRNA1(VAL) (ADENINE(37)-N6)-METHYLTRANSFERASE"/>
    <property type="match status" value="1"/>
</dbReference>
<proteinExistence type="predicted"/>
<evidence type="ECO:0000313" key="3">
    <source>
        <dbReference type="EMBL" id="CAB4736237.1"/>
    </source>
</evidence>
<dbReference type="InterPro" id="IPR050210">
    <property type="entry name" value="tRNA_Adenine-N(6)_MTase"/>
</dbReference>
<dbReference type="InterPro" id="IPR041698">
    <property type="entry name" value="Methyltransf_25"/>
</dbReference>
<reference evidence="2" key="1">
    <citation type="submission" date="2020-05" db="EMBL/GenBank/DDBJ databases">
        <authorList>
            <person name="Chiriac C."/>
            <person name="Salcher M."/>
            <person name="Ghai R."/>
            <person name="Kavagutti S V."/>
        </authorList>
    </citation>
    <scope>NUCLEOTIDE SEQUENCE</scope>
</reference>
<dbReference type="AlphaFoldDB" id="A0A6J6QGE1"/>
<dbReference type="EMBL" id="CAEZYY010000001">
    <property type="protein sequence ID" value="CAB4736237.1"/>
    <property type="molecule type" value="Genomic_DNA"/>
</dbReference>
<dbReference type="InterPro" id="IPR029063">
    <property type="entry name" value="SAM-dependent_MTases_sf"/>
</dbReference>
<dbReference type="PANTHER" id="PTHR47739">
    <property type="entry name" value="TRNA1(VAL) (ADENINE(37)-N6)-METHYLTRANSFERASE"/>
    <property type="match status" value="1"/>
</dbReference>
<dbReference type="Pfam" id="PF13649">
    <property type="entry name" value="Methyltransf_25"/>
    <property type="match status" value="1"/>
</dbReference>
<sequence>MTDDDLSLDRLTADVSVFQRKKGHRFSSDDMVTAWTALQVCPTPARALDLGCGLGSVLLHLAWSVPAATLVGIEAQEVSFDLLERNVAHNSLAHRVTVHLGDFQDPTVRLAAGSGFGLVTGTPPYFPAGTASDAADEQRMRARMETRGGIEAYVGAGAALMADDGWLVLCGDSDADTRLHGAAVEHGLYLWGRVVFVPRSGRPPLFSVWCLRKTPTELLVLDRVLTPRDLAGNRTADARMLRAFSGFPEAGTA</sequence>
<dbReference type="CDD" id="cd02440">
    <property type="entry name" value="AdoMet_MTases"/>
    <property type="match status" value="1"/>
</dbReference>
<protein>
    <submittedName>
        <fullName evidence="2">Unannotated protein</fullName>
    </submittedName>
</protein>
<name>A0A6J6QGE1_9ZZZZ</name>
<accession>A0A6J6QGE1</accession>
<evidence type="ECO:0000313" key="2">
    <source>
        <dbReference type="EMBL" id="CAB4706804.1"/>
    </source>
</evidence>
<dbReference type="SUPFAM" id="SSF53335">
    <property type="entry name" value="S-adenosyl-L-methionine-dependent methyltransferases"/>
    <property type="match status" value="1"/>
</dbReference>
<organism evidence="2">
    <name type="scientific">freshwater metagenome</name>
    <dbReference type="NCBI Taxonomy" id="449393"/>
    <lineage>
        <taxon>unclassified sequences</taxon>
        <taxon>metagenomes</taxon>
        <taxon>ecological metagenomes</taxon>
    </lineage>
</organism>
<dbReference type="EMBL" id="CAEZXX010000051">
    <property type="protein sequence ID" value="CAB4706804.1"/>
    <property type="molecule type" value="Genomic_DNA"/>
</dbReference>
<evidence type="ECO:0000259" key="1">
    <source>
        <dbReference type="Pfam" id="PF13649"/>
    </source>
</evidence>
<gene>
    <name evidence="2" type="ORF">UFOPK2602_00908</name>
    <name evidence="3" type="ORF">UFOPK2806_00051</name>
</gene>